<reference evidence="7 8" key="1">
    <citation type="journal article" date="2017" name="ISME J.">
        <title>Genome of 'Ca. Desulfovibrio trichonymphae', an H2-oxidizing bacterium in a tripartite symbiotic system within a protist cell in the termite gut.</title>
        <authorList>
            <person name="Kuwahara H."/>
            <person name="Yuki M."/>
            <person name="Izawa K."/>
            <person name="Ohkuma M."/>
            <person name="Hongoh Y."/>
        </authorList>
    </citation>
    <scope>NUCLEOTIDE SEQUENCE [LARGE SCALE GENOMIC DNA]</scope>
    <source>
        <strain evidence="7 8">Rs-N31</strain>
    </source>
</reference>
<dbReference type="GO" id="GO:0006412">
    <property type="term" value="P:translation"/>
    <property type="evidence" value="ECO:0007669"/>
    <property type="project" value="UniProtKB-UniRule"/>
</dbReference>
<dbReference type="CDD" id="cd05797">
    <property type="entry name" value="Ribosomal_L10"/>
    <property type="match status" value="1"/>
</dbReference>
<dbReference type="AlphaFoldDB" id="A0A1J1DT08"/>
<evidence type="ECO:0000256" key="6">
    <source>
        <dbReference type="HAMAP-Rule" id="MF_00362"/>
    </source>
</evidence>
<comment type="similarity">
    <text evidence="2 6">Belongs to the universal ribosomal protein uL10 family.</text>
</comment>
<dbReference type="Gene3D" id="3.30.70.1730">
    <property type="match status" value="1"/>
</dbReference>
<dbReference type="KEGG" id="dtr:RSDT_0285"/>
<evidence type="ECO:0000256" key="1">
    <source>
        <dbReference type="ARBA" id="ARBA00002633"/>
    </source>
</evidence>
<dbReference type="Gene3D" id="6.10.250.290">
    <property type="match status" value="1"/>
</dbReference>
<dbReference type="NCBIfam" id="NF000955">
    <property type="entry name" value="PRK00099.1-1"/>
    <property type="match status" value="1"/>
</dbReference>
<dbReference type="InterPro" id="IPR022973">
    <property type="entry name" value="Ribosomal_uL10_bac"/>
</dbReference>
<dbReference type="OrthoDB" id="3186107at2"/>
<comment type="function">
    <text evidence="1 6">Forms part of the ribosomal stalk, playing a central role in the interaction of the ribosome with GTP-bound translation factors.</text>
</comment>
<dbReference type="HAMAP" id="MF_00362">
    <property type="entry name" value="Ribosomal_uL10"/>
    <property type="match status" value="1"/>
</dbReference>
<dbReference type="GO" id="GO:0070180">
    <property type="term" value="F:large ribosomal subunit rRNA binding"/>
    <property type="evidence" value="ECO:0007669"/>
    <property type="project" value="UniProtKB-UniRule"/>
</dbReference>
<evidence type="ECO:0000313" key="8">
    <source>
        <dbReference type="Proteomes" id="UP000242645"/>
    </source>
</evidence>
<evidence type="ECO:0000256" key="4">
    <source>
        <dbReference type="ARBA" id="ARBA00023274"/>
    </source>
</evidence>
<evidence type="ECO:0000256" key="2">
    <source>
        <dbReference type="ARBA" id="ARBA00008889"/>
    </source>
</evidence>
<proteinExistence type="inferred from homology"/>
<comment type="subunit">
    <text evidence="6">Part of the ribosomal stalk of the 50S ribosomal subunit. The N-terminus interacts with L11 and the large rRNA to form the base of the stalk. The C-terminus forms an elongated spine to which L12 dimers bind in a sequential fashion forming a multimeric L10(L12)X complex.</text>
</comment>
<dbReference type="InterPro" id="IPR043141">
    <property type="entry name" value="Ribosomal_uL10-like_sf"/>
</dbReference>
<dbReference type="Pfam" id="PF00466">
    <property type="entry name" value="Ribosomal_L10"/>
    <property type="match status" value="1"/>
</dbReference>
<name>A0A1J1DT08_9BACT</name>
<accession>A0A1J1DT08</accession>
<dbReference type="GO" id="GO:0015934">
    <property type="term" value="C:large ribosomal subunit"/>
    <property type="evidence" value="ECO:0007669"/>
    <property type="project" value="InterPro"/>
</dbReference>
<dbReference type="PANTHER" id="PTHR11560">
    <property type="entry name" value="39S RIBOSOMAL PROTEIN L10, MITOCHONDRIAL"/>
    <property type="match status" value="1"/>
</dbReference>
<dbReference type="InterPro" id="IPR002363">
    <property type="entry name" value="Ribosomal_uL10_CS_bac"/>
</dbReference>
<evidence type="ECO:0000313" key="7">
    <source>
        <dbReference type="EMBL" id="BAV91797.1"/>
    </source>
</evidence>
<dbReference type="PROSITE" id="PS01109">
    <property type="entry name" value="RIBOSOMAL_L10"/>
    <property type="match status" value="1"/>
</dbReference>
<dbReference type="RefSeq" id="WP_096399330.1">
    <property type="nucleotide sequence ID" value="NZ_AP017368.1"/>
</dbReference>
<gene>
    <name evidence="6 7" type="primary">rplJ</name>
    <name evidence="7" type="ORF">RSDT_0285</name>
</gene>
<keyword evidence="4 6" id="KW-0687">Ribonucleoprotein</keyword>
<dbReference type="GO" id="GO:0003735">
    <property type="term" value="F:structural constituent of ribosome"/>
    <property type="evidence" value="ECO:0007669"/>
    <property type="project" value="InterPro"/>
</dbReference>
<keyword evidence="3 6" id="KW-0689">Ribosomal protein</keyword>
<keyword evidence="6" id="KW-0699">rRNA-binding</keyword>
<keyword evidence="6" id="KW-0694">RNA-binding</keyword>
<organism evidence="7 8">
    <name type="scientific">Candidatus Desulfovibrio trichonymphae</name>
    <dbReference type="NCBI Taxonomy" id="1725232"/>
    <lineage>
        <taxon>Bacteria</taxon>
        <taxon>Pseudomonadati</taxon>
        <taxon>Thermodesulfobacteriota</taxon>
        <taxon>Desulfovibrionia</taxon>
        <taxon>Desulfovibrionales</taxon>
        <taxon>Desulfovibrionaceae</taxon>
        <taxon>Desulfovibrio</taxon>
    </lineage>
</organism>
<dbReference type="InterPro" id="IPR001790">
    <property type="entry name" value="Ribosomal_uL10"/>
</dbReference>
<keyword evidence="8" id="KW-1185">Reference proteome</keyword>
<dbReference type="Proteomes" id="UP000242645">
    <property type="component" value="Chromosome"/>
</dbReference>
<sequence length="175" mass="19169">MNRSEKAVIIEAIKTKTDKASFAVLTDFKGMTVEELTNLRVSLKKSGGEYHIVKNTLARIAFTGGTHDAIKDKFHENCGVALGHENPVAVAKTLNDFVKQSKLFKLRCADLKGRELTADQVEALARLPGREQLLAQLLGTINAVPTSFVSLFANLLRGFLYILKGIEEQKNNAAA</sequence>
<protein>
    <recommendedName>
        <fullName evidence="5 6">Large ribosomal subunit protein uL10</fullName>
    </recommendedName>
</protein>
<dbReference type="InterPro" id="IPR047865">
    <property type="entry name" value="Ribosomal_uL10_bac_type"/>
</dbReference>
<dbReference type="SUPFAM" id="SSF160369">
    <property type="entry name" value="Ribosomal protein L10-like"/>
    <property type="match status" value="1"/>
</dbReference>
<dbReference type="EMBL" id="AP017368">
    <property type="protein sequence ID" value="BAV91797.1"/>
    <property type="molecule type" value="Genomic_DNA"/>
</dbReference>
<evidence type="ECO:0000256" key="3">
    <source>
        <dbReference type="ARBA" id="ARBA00022980"/>
    </source>
</evidence>
<evidence type="ECO:0000256" key="5">
    <source>
        <dbReference type="ARBA" id="ARBA00035202"/>
    </source>
</evidence>